<keyword evidence="2" id="KW-1185">Reference proteome</keyword>
<dbReference type="Proteomes" id="UP000028715">
    <property type="component" value="Unassembled WGS sequence"/>
</dbReference>
<evidence type="ECO:0000313" key="1">
    <source>
        <dbReference type="EMBL" id="KFF04060.1"/>
    </source>
</evidence>
<reference evidence="1 2" key="1">
    <citation type="submission" date="2014-07" db="EMBL/GenBank/DDBJ databases">
        <title>Genome of Flavobacterium reichenbachii LMG 25512.</title>
        <authorList>
            <person name="Stropko S.J."/>
            <person name="Pipes S.E."/>
            <person name="Newman J.D."/>
        </authorList>
    </citation>
    <scope>NUCLEOTIDE SEQUENCE [LARGE SCALE GENOMIC DNA]</scope>
    <source>
        <strain evidence="1 2">LMG 25512</strain>
    </source>
</reference>
<proteinExistence type="predicted"/>
<name>A0A085ZHZ6_9FLAO</name>
<sequence length="223" mass="27172">MKSKIEGYNCSEYLNEYYSFGLFNATECQILYSHENSQIDLEKNFFRIGEIYDDFDLILGYRKDKNGIWGHYNNHWDGKFEIISSSIKELCEGWYQRDSNYWCEMNSELQWNEISNFFNNNIYIYKWKAKKIKEFIDYCIKTKQLNEFYIKANKTLIAITKTNGFCSRSFTNMVLIDYKLDKQTFLIYFKKDFFDYNPKMKEYKIDKIQEVIKEINEWITNIE</sequence>
<dbReference type="EMBL" id="JPRL01000001">
    <property type="protein sequence ID" value="KFF04060.1"/>
    <property type="molecule type" value="Genomic_DNA"/>
</dbReference>
<comment type="caution">
    <text evidence="1">The sequence shown here is derived from an EMBL/GenBank/DDBJ whole genome shotgun (WGS) entry which is preliminary data.</text>
</comment>
<protein>
    <submittedName>
        <fullName evidence="1">Uncharacterized protein</fullName>
    </submittedName>
</protein>
<organism evidence="1 2">
    <name type="scientific">Flavobacterium reichenbachii</name>
    <dbReference type="NCBI Taxonomy" id="362418"/>
    <lineage>
        <taxon>Bacteria</taxon>
        <taxon>Pseudomonadati</taxon>
        <taxon>Bacteroidota</taxon>
        <taxon>Flavobacteriia</taxon>
        <taxon>Flavobacteriales</taxon>
        <taxon>Flavobacteriaceae</taxon>
        <taxon>Flavobacterium</taxon>
    </lineage>
</organism>
<evidence type="ECO:0000313" key="2">
    <source>
        <dbReference type="Proteomes" id="UP000028715"/>
    </source>
</evidence>
<dbReference type="RefSeq" id="WP_035679800.1">
    <property type="nucleotide sequence ID" value="NZ_JPRL01000001.1"/>
</dbReference>
<dbReference type="AlphaFoldDB" id="A0A085ZHZ6"/>
<accession>A0A085ZHZ6</accession>
<gene>
    <name evidence="1" type="ORF">IW19_00265</name>
</gene>